<dbReference type="SMART" id="SM00267">
    <property type="entry name" value="GGDEF"/>
    <property type="match status" value="1"/>
</dbReference>
<dbReference type="Pfam" id="PF00563">
    <property type="entry name" value="EAL"/>
    <property type="match status" value="1"/>
</dbReference>
<dbReference type="CDD" id="cd01949">
    <property type="entry name" value="GGDEF"/>
    <property type="match status" value="1"/>
</dbReference>
<evidence type="ECO:0000259" key="2">
    <source>
        <dbReference type="PROSITE" id="PS50887"/>
    </source>
</evidence>
<dbReference type="InterPro" id="IPR029787">
    <property type="entry name" value="Nucleotide_cyclase"/>
</dbReference>
<dbReference type="Pfam" id="PF12860">
    <property type="entry name" value="PAS_7"/>
    <property type="match status" value="1"/>
</dbReference>
<evidence type="ECO:0000259" key="1">
    <source>
        <dbReference type="PROSITE" id="PS50883"/>
    </source>
</evidence>
<dbReference type="CDD" id="cd01948">
    <property type="entry name" value="EAL"/>
    <property type="match status" value="1"/>
</dbReference>
<dbReference type="RefSeq" id="WP_168059539.1">
    <property type="nucleotide sequence ID" value="NZ_VTOW01000002.1"/>
</dbReference>
<dbReference type="SUPFAM" id="SSF55073">
    <property type="entry name" value="Nucleotide cyclase"/>
    <property type="match status" value="1"/>
</dbReference>
<gene>
    <name evidence="3" type="ORF">MNODULE_10475</name>
</gene>
<dbReference type="InterPro" id="IPR000160">
    <property type="entry name" value="GGDEF_dom"/>
</dbReference>
<keyword evidence="4" id="KW-1185">Reference proteome</keyword>
<dbReference type="SUPFAM" id="SSF141868">
    <property type="entry name" value="EAL domain-like"/>
    <property type="match status" value="1"/>
</dbReference>
<dbReference type="Gene3D" id="3.30.450.20">
    <property type="entry name" value="PAS domain"/>
    <property type="match status" value="1"/>
</dbReference>
<dbReference type="PANTHER" id="PTHR44757">
    <property type="entry name" value="DIGUANYLATE CYCLASE DGCP"/>
    <property type="match status" value="1"/>
</dbReference>
<dbReference type="InterPro" id="IPR043128">
    <property type="entry name" value="Rev_trsase/Diguanyl_cyclase"/>
</dbReference>
<dbReference type="PANTHER" id="PTHR44757:SF2">
    <property type="entry name" value="BIOFILM ARCHITECTURE MAINTENANCE PROTEIN MBAA"/>
    <property type="match status" value="1"/>
</dbReference>
<dbReference type="Pfam" id="PF00990">
    <property type="entry name" value="GGDEF"/>
    <property type="match status" value="1"/>
</dbReference>
<dbReference type="SUPFAM" id="SSF55785">
    <property type="entry name" value="PYP-like sensor domain (PAS domain)"/>
    <property type="match status" value="1"/>
</dbReference>
<proteinExistence type="predicted"/>
<evidence type="ECO:0000313" key="4">
    <source>
        <dbReference type="Proteomes" id="UP000534783"/>
    </source>
</evidence>
<dbReference type="InterPro" id="IPR001633">
    <property type="entry name" value="EAL_dom"/>
</dbReference>
<dbReference type="NCBIfam" id="TIGR00254">
    <property type="entry name" value="GGDEF"/>
    <property type="match status" value="1"/>
</dbReference>
<dbReference type="Proteomes" id="UP000534783">
    <property type="component" value="Unassembled WGS sequence"/>
</dbReference>
<accession>A0A7X6DPV7</accession>
<dbReference type="SMART" id="SM00052">
    <property type="entry name" value="EAL"/>
    <property type="match status" value="1"/>
</dbReference>
<dbReference type="EMBL" id="VTOW01000002">
    <property type="protein sequence ID" value="NKE71160.1"/>
    <property type="molecule type" value="Genomic_DNA"/>
</dbReference>
<dbReference type="InterPro" id="IPR035965">
    <property type="entry name" value="PAS-like_dom_sf"/>
</dbReference>
<dbReference type="InterPro" id="IPR052155">
    <property type="entry name" value="Biofilm_reg_signaling"/>
</dbReference>
<organism evidence="3 4">
    <name type="scientific">Candidatus Manganitrophus noduliformans</name>
    <dbReference type="NCBI Taxonomy" id="2606439"/>
    <lineage>
        <taxon>Bacteria</taxon>
        <taxon>Pseudomonadati</taxon>
        <taxon>Nitrospirota</taxon>
        <taxon>Nitrospiria</taxon>
        <taxon>Candidatus Troglogloeales</taxon>
        <taxon>Candidatus Manganitrophaceae</taxon>
        <taxon>Candidatus Manganitrophus</taxon>
    </lineage>
</organism>
<dbReference type="AlphaFoldDB" id="A0A7X6DPV7"/>
<reference evidence="3 4" key="1">
    <citation type="journal article" date="2020" name="Nature">
        <title>Bacterial chemolithoautotrophy via manganese oxidation.</title>
        <authorList>
            <person name="Yu H."/>
            <person name="Leadbetter J.R."/>
        </authorList>
    </citation>
    <scope>NUCLEOTIDE SEQUENCE [LARGE SCALE GENOMIC DNA]</scope>
    <source>
        <strain evidence="3 4">Mn-1</strain>
    </source>
</reference>
<feature type="domain" description="EAL" evidence="1">
    <location>
        <begin position="339"/>
        <end position="593"/>
    </location>
</feature>
<dbReference type="Gene3D" id="3.20.20.450">
    <property type="entry name" value="EAL domain"/>
    <property type="match status" value="1"/>
</dbReference>
<dbReference type="InterPro" id="IPR035919">
    <property type="entry name" value="EAL_sf"/>
</dbReference>
<evidence type="ECO:0000313" key="3">
    <source>
        <dbReference type="EMBL" id="NKE71160.1"/>
    </source>
</evidence>
<name>A0A7X6DPV7_9BACT</name>
<protein>
    <submittedName>
        <fullName evidence="3">EAL domain-containing protein</fullName>
    </submittedName>
</protein>
<dbReference type="PROSITE" id="PS50883">
    <property type="entry name" value="EAL"/>
    <property type="match status" value="1"/>
</dbReference>
<dbReference type="PROSITE" id="PS50887">
    <property type="entry name" value="GGDEF"/>
    <property type="match status" value="1"/>
</dbReference>
<feature type="domain" description="GGDEF" evidence="2">
    <location>
        <begin position="197"/>
        <end position="330"/>
    </location>
</feature>
<sequence length="595" mass="66383">MSDISEDSVAGTSIRLLADKEALEKEIAERKRIEAELKRSLSLLNATLEATADGILVVNQQGKIALFNSKFIEMWEIPHPVFTLGDPEKAMAALLKPIKDVESFSARLNALNQSDSENQGTLELIDGRILAWYAKPQQIGGERIGRVWCFHDITERKQAEERLNHLTNFDLLTNLPNRLLFRDRLGLAISRAPWHKRSVGVLLLDLDRFKVVNETLGQAMGDFLLKAVSERLSATVREGDTVARLGDDMFGLILDDLAQPADSFRVSQKILDSLGKPFQLKGQEIFVSASIGIAIFPNDGDEIDLLMKHADTAMYRAKEQGGNNYQLYAPAMNQHATKRLALENNLRRALERGEFLLYYQPKVDLTTGQIVGMEALIRWKSPEAGMVSPADFIPLAEETGLIVPMGEWILRTACAQNKAWQKQGLPPVRMGVNLSARQLQRQNLIGTIAHVLNETGLDPNYLELELTESLIMKSNESTMTELRELHLGGIEISIDDFGTGYSSLSYLKRLPIDTLKIDKSFVQEVTTDLDDAAIVAAIITMAHTLKLKVVAEAVETVEQLEFLRGLKCDQMQGYLFSKPLPAEEITRLLAEGKHL</sequence>
<comment type="caution">
    <text evidence="3">The sequence shown here is derived from an EMBL/GenBank/DDBJ whole genome shotgun (WGS) entry which is preliminary data.</text>
</comment>
<dbReference type="Gene3D" id="3.30.70.270">
    <property type="match status" value="1"/>
</dbReference>
<dbReference type="FunFam" id="3.20.20.450:FF:000001">
    <property type="entry name" value="Cyclic di-GMP phosphodiesterase yahA"/>
    <property type="match status" value="1"/>
</dbReference>